<reference evidence="13 14" key="1">
    <citation type="submission" date="2019-02" db="EMBL/GenBank/DDBJ databases">
        <title>Dyella amyloliquefaciens sp. nov., isolated from forest soil.</title>
        <authorList>
            <person name="Gao Z.-H."/>
            <person name="Qiu L.-H."/>
        </authorList>
    </citation>
    <scope>NUCLEOTIDE SEQUENCE [LARGE SCALE GENOMIC DNA]</scope>
    <source>
        <strain evidence="13 14">KACC 12747</strain>
    </source>
</reference>
<dbReference type="GO" id="GO:0015386">
    <property type="term" value="F:potassium:proton antiporter activity"/>
    <property type="evidence" value="ECO:0007669"/>
    <property type="project" value="TreeGrafter"/>
</dbReference>
<protein>
    <submittedName>
        <fullName evidence="13">Sodium:proton antiporter</fullName>
    </submittedName>
</protein>
<keyword evidence="7" id="KW-0915">Sodium</keyword>
<comment type="subcellular location">
    <subcellularLocation>
        <location evidence="1">Cell membrane</location>
        <topology evidence="1">Multi-pass membrane protein</topology>
    </subcellularLocation>
</comment>
<evidence type="ECO:0000256" key="7">
    <source>
        <dbReference type="ARBA" id="ARBA00023053"/>
    </source>
</evidence>
<dbReference type="PANTHER" id="PTHR10110:SF86">
    <property type="entry name" value="SODIUM_HYDROGEN EXCHANGER 7"/>
    <property type="match status" value="1"/>
</dbReference>
<evidence type="ECO:0000259" key="12">
    <source>
        <dbReference type="Pfam" id="PF00999"/>
    </source>
</evidence>
<name>A0A4R0YT36_9GAMM</name>
<feature type="transmembrane region" description="Helical" evidence="11">
    <location>
        <begin position="182"/>
        <end position="203"/>
    </location>
</feature>
<keyword evidence="4" id="KW-1003">Cell membrane</keyword>
<feature type="transmembrane region" description="Helical" evidence="11">
    <location>
        <begin position="375"/>
        <end position="395"/>
    </location>
</feature>
<dbReference type="RefSeq" id="WP_131406876.1">
    <property type="nucleotide sequence ID" value="NZ_SJTG01000002.1"/>
</dbReference>
<dbReference type="EMBL" id="SJTG01000002">
    <property type="protein sequence ID" value="TCI09642.1"/>
    <property type="molecule type" value="Genomic_DNA"/>
</dbReference>
<keyword evidence="10" id="KW-0739">Sodium transport</keyword>
<comment type="caution">
    <text evidence="13">The sequence shown here is derived from an EMBL/GenBank/DDBJ whole genome shotgun (WGS) entry which is preliminary data.</text>
</comment>
<keyword evidence="8" id="KW-0406">Ion transport</keyword>
<proteinExistence type="predicted"/>
<evidence type="ECO:0000256" key="10">
    <source>
        <dbReference type="ARBA" id="ARBA00023201"/>
    </source>
</evidence>
<evidence type="ECO:0000256" key="4">
    <source>
        <dbReference type="ARBA" id="ARBA00022475"/>
    </source>
</evidence>
<evidence type="ECO:0000256" key="11">
    <source>
        <dbReference type="SAM" id="Phobius"/>
    </source>
</evidence>
<feature type="transmembrane region" description="Helical" evidence="11">
    <location>
        <begin position="346"/>
        <end position="369"/>
    </location>
</feature>
<evidence type="ECO:0000256" key="9">
    <source>
        <dbReference type="ARBA" id="ARBA00023136"/>
    </source>
</evidence>
<keyword evidence="9 11" id="KW-0472">Membrane</keyword>
<dbReference type="Pfam" id="PF00999">
    <property type="entry name" value="Na_H_Exchanger"/>
    <property type="match status" value="1"/>
</dbReference>
<dbReference type="GO" id="GO:0015385">
    <property type="term" value="F:sodium:proton antiporter activity"/>
    <property type="evidence" value="ECO:0007669"/>
    <property type="project" value="InterPro"/>
</dbReference>
<dbReference type="PANTHER" id="PTHR10110">
    <property type="entry name" value="SODIUM/HYDROGEN EXCHANGER"/>
    <property type="match status" value="1"/>
</dbReference>
<dbReference type="GO" id="GO:0098719">
    <property type="term" value="P:sodium ion import across plasma membrane"/>
    <property type="evidence" value="ECO:0007669"/>
    <property type="project" value="TreeGrafter"/>
</dbReference>
<evidence type="ECO:0000313" key="13">
    <source>
        <dbReference type="EMBL" id="TCI09642.1"/>
    </source>
</evidence>
<dbReference type="GO" id="GO:0005886">
    <property type="term" value="C:plasma membrane"/>
    <property type="evidence" value="ECO:0007669"/>
    <property type="project" value="UniProtKB-SubCell"/>
</dbReference>
<feature type="transmembrane region" description="Helical" evidence="11">
    <location>
        <begin position="263"/>
        <end position="281"/>
    </location>
</feature>
<evidence type="ECO:0000256" key="2">
    <source>
        <dbReference type="ARBA" id="ARBA00022448"/>
    </source>
</evidence>
<feature type="transmembrane region" description="Helical" evidence="11">
    <location>
        <begin position="233"/>
        <end position="251"/>
    </location>
</feature>
<dbReference type="GO" id="GO:0051453">
    <property type="term" value="P:regulation of intracellular pH"/>
    <property type="evidence" value="ECO:0007669"/>
    <property type="project" value="TreeGrafter"/>
</dbReference>
<evidence type="ECO:0000256" key="1">
    <source>
        <dbReference type="ARBA" id="ARBA00004651"/>
    </source>
</evidence>
<feature type="transmembrane region" description="Helical" evidence="11">
    <location>
        <begin position="83"/>
        <end position="105"/>
    </location>
</feature>
<evidence type="ECO:0000256" key="6">
    <source>
        <dbReference type="ARBA" id="ARBA00022989"/>
    </source>
</evidence>
<evidence type="ECO:0000256" key="3">
    <source>
        <dbReference type="ARBA" id="ARBA00022449"/>
    </source>
</evidence>
<evidence type="ECO:0000256" key="8">
    <source>
        <dbReference type="ARBA" id="ARBA00023065"/>
    </source>
</evidence>
<dbReference type="InterPro" id="IPR018422">
    <property type="entry name" value="Cation/H_exchanger_CPA1"/>
</dbReference>
<accession>A0A4R0YT36</accession>
<gene>
    <name evidence="13" type="ORF">EZM97_11800</name>
</gene>
<keyword evidence="5 11" id="KW-0812">Transmembrane</keyword>
<keyword evidence="2" id="KW-0813">Transport</keyword>
<evidence type="ECO:0000313" key="14">
    <source>
        <dbReference type="Proteomes" id="UP000291822"/>
    </source>
</evidence>
<feature type="domain" description="Cation/H+ exchanger transmembrane" evidence="12">
    <location>
        <begin position="14"/>
        <end position="399"/>
    </location>
</feature>
<feature type="transmembrane region" description="Helical" evidence="11">
    <location>
        <begin position="111"/>
        <end position="134"/>
    </location>
</feature>
<dbReference type="AlphaFoldDB" id="A0A4R0YT36"/>
<feature type="transmembrane region" description="Helical" evidence="11">
    <location>
        <begin position="50"/>
        <end position="71"/>
    </location>
</feature>
<evidence type="ECO:0000256" key="5">
    <source>
        <dbReference type="ARBA" id="ARBA00022692"/>
    </source>
</evidence>
<keyword evidence="3" id="KW-0050">Antiport</keyword>
<organism evidence="13 14">
    <name type="scientific">Dyella soli</name>
    <dbReference type="NCBI Taxonomy" id="522319"/>
    <lineage>
        <taxon>Bacteria</taxon>
        <taxon>Pseudomonadati</taxon>
        <taxon>Pseudomonadota</taxon>
        <taxon>Gammaproteobacteria</taxon>
        <taxon>Lysobacterales</taxon>
        <taxon>Rhodanobacteraceae</taxon>
        <taxon>Dyella</taxon>
    </lineage>
</organism>
<dbReference type="Gene3D" id="6.10.140.1330">
    <property type="match status" value="1"/>
</dbReference>
<feature type="transmembrane region" description="Helical" evidence="11">
    <location>
        <begin position="301"/>
        <end position="325"/>
    </location>
</feature>
<dbReference type="InterPro" id="IPR006153">
    <property type="entry name" value="Cation/H_exchanger_TM"/>
</dbReference>
<keyword evidence="14" id="KW-1185">Reference proteome</keyword>
<dbReference type="Proteomes" id="UP000291822">
    <property type="component" value="Unassembled WGS sequence"/>
</dbReference>
<keyword evidence="6 11" id="KW-1133">Transmembrane helix</keyword>
<sequence>MQVFETVLALLLGAALVSSLARRLHIPYPTVLAVGGALVALLPHGPSLDFPPSLILAIFVAPVLMEAAFSTSLRDLWESWDHVLALVVVAVALTTAAVAVVARYLLPGMPWPVAIALGALLAPPDAVAATAVLRQISLPLRIRTVLEGESLLNDASALLIYKVSVSAVVAGSFGFAQVMPTFALVVLGSVVIGLVLAWPASWLMERFEDAPSAVIFQFGLTFGLWLASEHLGLSPVVVVVAFALTLARKVTHVGPAHVRLASFAIWDSATVILNVLGFTLIGLQLRPILEALSRQQRVHSLAMALILLAVVIGVRLALVLVHHVISRLRNPSDVRTSSYTSSAGGALAVGWSGMRGIVTLAAAMALPTGFPYRDFIQLTAFVVVLGTLLIHGLTLRPLLGLVRLPPDDTVQQELARARKTALRAALAELRHHDTTAAERLRQEITEALRGTQPGLGPAGQPEARLRRQLVTTARLTIDDLRNTGIIGDDAYRQVETELDWMELSASAPIDQGPTPSP</sequence>